<keyword evidence="1" id="KW-1133">Transmembrane helix</keyword>
<dbReference type="PANTHER" id="PTHR31378">
    <property type="entry name" value="EGF-LIKE DOMAIN-CONTAINING PROTEIN-RELATED-RELATED"/>
    <property type="match status" value="1"/>
</dbReference>
<dbReference type="InterPro" id="IPR054484">
    <property type="entry name" value="ComC_SSD"/>
</dbReference>
<name>A0A8J4PQA0_9MYCE</name>
<evidence type="ECO:0000256" key="1">
    <source>
        <dbReference type="SAM" id="Phobius"/>
    </source>
</evidence>
<dbReference type="Pfam" id="PF23034">
    <property type="entry name" value="DUF7035"/>
    <property type="match status" value="1"/>
</dbReference>
<organism evidence="6 7">
    <name type="scientific">Polysphondylium violaceum</name>
    <dbReference type="NCBI Taxonomy" id="133409"/>
    <lineage>
        <taxon>Eukaryota</taxon>
        <taxon>Amoebozoa</taxon>
        <taxon>Evosea</taxon>
        <taxon>Eumycetozoa</taxon>
        <taxon>Dictyostelia</taxon>
        <taxon>Dictyosteliales</taxon>
        <taxon>Dictyosteliaceae</taxon>
        <taxon>Polysphondylium</taxon>
    </lineage>
</organism>
<accession>A0A8J4PQA0</accession>
<evidence type="ECO:0000259" key="2">
    <source>
        <dbReference type="Pfam" id="PF22933"/>
    </source>
</evidence>
<protein>
    <recommendedName>
        <fullName evidence="8">EGF-like domain-containing protein</fullName>
    </recommendedName>
</protein>
<keyword evidence="1" id="KW-0812">Transmembrane</keyword>
<feature type="transmembrane region" description="Helical" evidence="1">
    <location>
        <begin position="7"/>
        <end position="23"/>
    </location>
</feature>
<reference evidence="6" key="1">
    <citation type="submission" date="2020-01" db="EMBL/GenBank/DDBJ databases">
        <title>Development of genomics and gene disruption for Polysphondylium violaceum indicates a role for the polyketide synthase stlB in stalk morphogenesis.</title>
        <authorList>
            <person name="Narita B."/>
            <person name="Kawabe Y."/>
            <person name="Kin K."/>
            <person name="Saito T."/>
            <person name="Gibbs R."/>
            <person name="Kuspa A."/>
            <person name="Muzny D."/>
            <person name="Queller D."/>
            <person name="Richards S."/>
            <person name="Strassman J."/>
            <person name="Sucgang R."/>
            <person name="Worley K."/>
            <person name="Schaap P."/>
        </authorList>
    </citation>
    <scope>NUCLEOTIDE SEQUENCE</scope>
    <source>
        <strain evidence="6">QSvi11</strain>
    </source>
</reference>
<keyword evidence="1" id="KW-0472">Membrane</keyword>
<proteinExistence type="predicted"/>
<dbReference type="Pfam" id="PF22933">
    <property type="entry name" value="ComC_SSD"/>
    <property type="match status" value="1"/>
</dbReference>
<dbReference type="EMBL" id="AJWJ01000440">
    <property type="protein sequence ID" value="KAF2070850.1"/>
    <property type="molecule type" value="Genomic_DNA"/>
</dbReference>
<sequence>MKKVIDVFFVKVLLIVSLFTLITEDKNISFFVNSRVGATVNSCFFSIHLKIDSSFPFKNITGSSGVPTSVYYGDWILLTAYSIANVNQSPRINIYDKQEILYPIDFPEYVCVGPPLSTNLSNFIPRLVIYKNRIPEDMFSIAATSDTTEFSISQASSSFIFFESTLVLGTRTKLFFVRIKYSDLAASSVYLSLASGDLYRSLIVATPFVSLSGKETQLVSFTDHNSTNSFLVNILDPSGEAQIFAICNLLSTNYTGFIHPVYGNPNNATYIGYKSFNNPSTLVISASVVSVGIGKPTLLKTLLYNTPTHAIGGADNIKTYYKEGSGALTFSSFITKTFDSYVVGDEVRYDPFSDYPFGFSDGNYNNITFTKSFFLPTYYPQAIIIFGTTRKDSMAFAPSSDKIAPSVNKLEYIQLSNGKLLTRLNATIGPSGFKEFTISNAMISYTLFSKDLVFNNPLYAIYEKMLPPSRFTLMLKLMNNVRTSITLPSDNPFIPKAKSILFQDLTSFSFDLNNVDLSNNGVWNIVSLNVTNADITQIIPFKLICSDLLATQYKTNEMEWDYLSWDVDKKLYTCNFFMPARMFTGYVHYIINIEGQDVGPSTLSSLFANASLYVSSSDADEMAPIVGSITTLRGELLPNNTQTIGWRFTILDPLNGLESGNLTINSDVDYLGYQFTFGPCDSVDPYKGVYDFNITIDLNICKTQIFSIKELTLRDTSGHFSNSTPSYRSSYYVTNPFINHPDLSLFNIPISCQNLGDNEGPLIFNFKTYLNTIDVTSKNRTMQVYFETSDINGISIRHNPYIYIEDLSLKPTGFKATRVKGYTNTWVSYNTTIEIPYNFALTEKKFGISIYGVADKLMNIKGMSFDQLKNQSGNSIINVKTDDQDVIITNVQRVGTKIFIYGHNFGLDPNMISIKIIVPNTIVTYNRPDFIEFSSIYILIKQFVQLDEFTIQIDKNENNGIKSDSYYFTPPSSKVNQPVYCTGFPPDNEVDPYGQPTDQPITSPPTQKCPKGCGESNNYGYCNNGACFCFYPHSGIDCSSTIVNTTITTPNTTDPTVIVNTIDQQKFESVLSVVALRELKTDSSQIKLYDFVPGNWILISSASNDIYKRYEYVYMLESTNITSIVQIFSQSYNVTFGNQVINIQPSTVKFTFNITSYQFESSLNTLQLVLMASFKSSSSLGSTCSLTDFIDDSSSEYLRIQIQDRSLYGRFIKYAIVEGRETLITNTLLKDYKQSISKPDESQSYIGLNIPYYKNNVQLDPDFSVLIENKSANDHENSICTIKQNKLTGAQIAGIVIGGVVFLVIISAALIFFFSRKGSSPLAIKLKKVISN</sequence>
<dbReference type="OrthoDB" id="24244at2759"/>
<evidence type="ECO:0000313" key="6">
    <source>
        <dbReference type="EMBL" id="KAF2070850.1"/>
    </source>
</evidence>
<feature type="domain" description="DUF7034" evidence="3">
    <location>
        <begin position="761"/>
        <end position="881"/>
    </location>
</feature>
<evidence type="ECO:0000259" key="3">
    <source>
        <dbReference type="Pfam" id="PF23033"/>
    </source>
</evidence>
<gene>
    <name evidence="6" type="ORF">CYY_007836</name>
</gene>
<dbReference type="Pfam" id="PF23033">
    <property type="entry name" value="DUF7034"/>
    <property type="match status" value="1"/>
</dbReference>
<evidence type="ECO:0000259" key="5">
    <source>
        <dbReference type="Pfam" id="PF24893"/>
    </source>
</evidence>
<evidence type="ECO:0000259" key="4">
    <source>
        <dbReference type="Pfam" id="PF23034"/>
    </source>
</evidence>
<dbReference type="InterPro" id="IPR056645">
    <property type="entry name" value="DUF7743"/>
</dbReference>
<dbReference type="InterPro" id="IPR055463">
    <property type="entry name" value="DUF7035"/>
</dbReference>
<feature type="domain" description="DUF7035" evidence="4">
    <location>
        <begin position="619"/>
        <end position="753"/>
    </location>
</feature>
<dbReference type="PANTHER" id="PTHR31378:SF17">
    <property type="match status" value="1"/>
</dbReference>
<feature type="transmembrane region" description="Helical" evidence="1">
    <location>
        <begin position="1292"/>
        <end position="1315"/>
    </location>
</feature>
<dbReference type="InterPro" id="IPR055462">
    <property type="entry name" value="DUF7034"/>
</dbReference>
<comment type="caution">
    <text evidence="6">The sequence shown here is derived from an EMBL/GenBank/DDBJ whole genome shotgun (WGS) entry which is preliminary data.</text>
</comment>
<feature type="domain" description="DUF7743" evidence="5">
    <location>
        <begin position="400"/>
        <end position="487"/>
    </location>
</feature>
<dbReference type="Proteomes" id="UP000695562">
    <property type="component" value="Unassembled WGS sequence"/>
</dbReference>
<feature type="domain" description="ComC supersandwich" evidence="2">
    <location>
        <begin position="1053"/>
        <end position="1266"/>
    </location>
</feature>
<evidence type="ECO:0008006" key="8">
    <source>
        <dbReference type="Google" id="ProtNLM"/>
    </source>
</evidence>
<evidence type="ECO:0000313" key="7">
    <source>
        <dbReference type="Proteomes" id="UP000695562"/>
    </source>
</evidence>
<dbReference type="Pfam" id="PF24893">
    <property type="entry name" value="DUF7743"/>
    <property type="match status" value="1"/>
</dbReference>
<keyword evidence="7" id="KW-1185">Reference proteome</keyword>